<dbReference type="InterPro" id="IPR050272">
    <property type="entry name" value="Isochorismatase-like_hydrls"/>
</dbReference>
<comment type="similarity">
    <text evidence="1">Belongs to the isochorismatase family.</text>
</comment>
<keyword evidence="2 4" id="KW-0378">Hydrolase</keyword>
<accession>A0ABS8I038</accession>
<dbReference type="Pfam" id="PF00857">
    <property type="entry name" value="Isochorismatase"/>
    <property type="match status" value="1"/>
</dbReference>
<dbReference type="CDD" id="cd00431">
    <property type="entry name" value="cysteine_hydrolases"/>
    <property type="match status" value="1"/>
</dbReference>
<proteinExistence type="inferred from homology"/>
<dbReference type="SUPFAM" id="SSF52499">
    <property type="entry name" value="Isochorismatase-like hydrolases"/>
    <property type="match status" value="1"/>
</dbReference>
<dbReference type="InterPro" id="IPR000868">
    <property type="entry name" value="Isochorismatase-like_dom"/>
</dbReference>
<dbReference type="EMBL" id="JAJHJB010000050">
    <property type="protein sequence ID" value="MCC5468134.1"/>
    <property type="molecule type" value="Genomic_DNA"/>
</dbReference>
<dbReference type="RefSeq" id="WP_229537022.1">
    <property type="nucleotide sequence ID" value="NZ_JAJHJB010000050.1"/>
</dbReference>
<sequence length="185" mass="20947">MEKKALLVIDIQEDYTGAMAKPPFPYKDSERLIATVNKIIEMAARKNLIIVYIQQEFDGFFGRMISKVFGHGTAVKGNPGTEFDKRVKIASDHCFAKPMPDAFSNPNFESFIKENHINELYLVGLDAEGCVYFTAKGALKRGFKVSIIQDGIVLLAEKKWNSLLKKYKKNGITLLLSKEFDEKIF</sequence>
<keyword evidence="5" id="KW-1185">Reference proteome</keyword>
<dbReference type="GO" id="GO:0016787">
    <property type="term" value="F:hydrolase activity"/>
    <property type="evidence" value="ECO:0007669"/>
    <property type="project" value="UniProtKB-KW"/>
</dbReference>
<dbReference type="InterPro" id="IPR036380">
    <property type="entry name" value="Isochorismatase-like_sf"/>
</dbReference>
<gene>
    <name evidence="4" type="ORF">LMF89_22620</name>
</gene>
<evidence type="ECO:0000256" key="2">
    <source>
        <dbReference type="ARBA" id="ARBA00022801"/>
    </source>
</evidence>
<reference evidence="4" key="1">
    <citation type="submission" date="2021-11" db="EMBL/GenBank/DDBJ databases">
        <title>Description of a new species Pelosinus isolated from the bottom sediments of Lake Baikal.</title>
        <authorList>
            <person name="Zakharyuk A."/>
        </authorList>
    </citation>
    <scope>NUCLEOTIDE SEQUENCE</scope>
    <source>
        <strain evidence="4">Bkl1</strain>
    </source>
</reference>
<protein>
    <submittedName>
        <fullName evidence="4">Cysteine hydrolase</fullName>
    </submittedName>
</protein>
<evidence type="ECO:0000259" key="3">
    <source>
        <dbReference type="Pfam" id="PF00857"/>
    </source>
</evidence>
<organism evidence="4 5">
    <name type="scientific">Pelosinus baikalensis</name>
    <dbReference type="NCBI Taxonomy" id="2892015"/>
    <lineage>
        <taxon>Bacteria</taxon>
        <taxon>Bacillati</taxon>
        <taxon>Bacillota</taxon>
        <taxon>Negativicutes</taxon>
        <taxon>Selenomonadales</taxon>
        <taxon>Sporomusaceae</taxon>
        <taxon>Pelosinus</taxon>
    </lineage>
</organism>
<evidence type="ECO:0000256" key="1">
    <source>
        <dbReference type="ARBA" id="ARBA00006336"/>
    </source>
</evidence>
<name>A0ABS8I038_9FIRM</name>
<dbReference type="Proteomes" id="UP001165492">
    <property type="component" value="Unassembled WGS sequence"/>
</dbReference>
<dbReference type="PANTHER" id="PTHR43540:SF6">
    <property type="entry name" value="ISOCHORISMATASE-LIKE DOMAIN-CONTAINING PROTEIN"/>
    <property type="match status" value="1"/>
</dbReference>
<dbReference type="Gene3D" id="3.40.50.850">
    <property type="entry name" value="Isochorismatase-like"/>
    <property type="match status" value="1"/>
</dbReference>
<evidence type="ECO:0000313" key="4">
    <source>
        <dbReference type="EMBL" id="MCC5468134.1"/>
    </source>
</evidence>
<comment type="caution">
    <text evidence="4">The sequence shown here is derived from an EMBL/GenBank/DDBJ whole genome shotgun (WGS) entry which is preliminary data.</text>
</comment>
<feature type="domain" description="Isochorismatase-like" evidence="3">
    <location>
        <begin position="5"/>
        <end position="175"/>
    </location>
</feature>
<evidence type="ECO:0000313" key="5">
    <source>
        <dbReference type="Proteomes" id="UP001165492"/>
    </source>
</evidence>
<dbReference type="PANTHER" id="PTHR43540">
    <property type="entry name" value="PEROXYUREIDOACRYLATE/UREIDOACRYLATE AMIDOHYDROLASE-RELATED"/>
    <property type="match status" value="1"/>
</dbReference>